<dbReference type="EMBL" id="AP018045">
    <property type="protein sequence ID" value="BAX52337.1"/>
    <property type="molecule type" value="Genomic_DNA"/>
</dbReference>
<evidence type="ECO:0000256" key="1">
    <source>
        <dbReference type="SAM" id="Phobius"/>
    </source>
</evidence>
<evidence type="ECO:0000313" key="2">
    <source>
        <dbReference type="EMBL" id="BAX52337.1"/>
    </source>
</evidence>
<name>A0AAD1CFV6_PHODP</name>
<organism evidence="2 3">
    <name type="scientific">Photobacterium damsela subsp. piscicida</name>
    <name type="common">Pasteurella piscicida</name>
    <dbReference type="NCBI Taxonomy" id="38294"/>
    <lineage>
        <taxon>Bacteria</taxon>
        <taxon>Pseudomonadati</taxon>
        <taxon>Pseudomonadota</taxon>
        <taxon>Gammaproteobacteria</taxon>
        <taxon>Vibrionales</taxon>
        <taxon>Vibrionaceae</taxon>
        <taxon>Photobacterium</taxon>
    </lineage>
</organism>
<accession>A0AAD1CFV6</accession>
<reference evidence="3" key="1">
    <citation type="submission" date="2017-05" db="EMBL/GenBank/DDBJ databases">
        <title>Whole genome sequence of fish pathogenic bacteria, Photobacterium damselae subsp. piscicida, strain 91-197, isolated from hybrid striped bass (Morone sp.) in USA.</title>
        <authorList>
            <person name="Teru Y."/>
            <person name="Hikima J."/>
            <person name="Kono T."/>
            <person name="Sakai M."/>
            <person name="Takano T."/>
            <person name="Hawke J.P."/>
            <person name="Takeyama H."/>
            <person name="Aoki T."/>
        </authorList>
    </citation>
    <scope>NUCLEOTIDE SEQUENCE [LARGE SCALE GENOMIC DNA]</scope>
    <source>
        <strain evidence="3">91-197</strain>
    </source>
</reference>
<feature type="transmembrane region" description="Helical" evidence="1">
    <location>
        <begin position="40"/>
        <end position="58"/>
    </location>
</feature>
<keyword evidence="1" id="KW-0812">Transmembrane</keyword>
<keyword evidence="1" id="KW-0472">Membrane</keyword>
<proteinExistence type="predicted"/>
<dbReference type="AlphaFoldDB" id="A0AAD1CFV6"/>
<evidence type="ECO:0000313" key="3">
    <source>
        <dbReference type="Proteomes" id="UP000218676"/>
    </source>
</evidence>
<feature type="transmembrane region" description="Helical" evidence="1">
    <location>
        <begin position="64"/>
        <end position="81"/>
    </location>
</feature>
<keyword evidence="1" id="KW-1133">Transmembrane helix</keyword>
<sequence>MSQTCPHCQLAITAPKMKQYENNFRCPHYQIKLVHNETDILLYGFIFISLITISLVLIGHTNTFIAISIASISYHFLRPVFFEPHFRIKHADF</sequence>
<protein>
    <submittedName>
        <fullName evidence="2">Uncharacterized protein</fullName>
    </submittedName>
</protein>
<dbReference type="Proteomes" id="UP000218676">
    <property type="component" value="Chromosome 1"/>
</dbReference>
<gene>
    <name evidence="2" type="ORF">PDPUS_1_00963</name>
</gene>